<accession>A0ABV7SX26</accession>
<sequence>MAVRLFTFVCEFRGTTAISQVMASDEREAVPVWTESLLAEKPFGRASTYLARSAARGDTSFMPVGIVGLANVWSVTGLCGGDLLLADIVETVLPPNGS</sequence>
<protein>
    <submittedName>
        <fullName evidence="1">Uncharacterized protein</fullName>
    </submittedName>
</protein>
<evidence type="ECO:0000313" key="1">
    <source>
        <dbReference type="EMBL" id="MFC3581228.1"/>
    </source>
</evidence>
<keyword evidence="2" id="KW-1185">Reference proteome</keyword>
<dbReference type="Proteomes" id="UP001595713">
    <property type="component" value="Unassembled WGS sequence"/>
</dbReference>
<proteinExistence type="predicted"/>
<gene>
    <name evidence="1" type="ORF">ACFONA_13735</name>
</gene>
<reference evidence="2" key="1">
    <citation type="journal article" date="2019" name="Int. J. Syst. Evol. Microbiol.">
        <title>The Global Catalogue of Microorganisms (GCM) 10K type strain sequencing project: providing services to taxonomists for standard genome sequencing and annotation.</title>
        <authorList>
            <consortium name="The Broad Institute Genomics Platform"/>
            <consortium name="The Broad Institute Genome Sequencing Center for Infectious Disease"/>
            <person name="Wu L."/>
            <person name="Ma J."/>
        </authorList>
    </citation>
    <scope>NUCLEOTIDE SEQUENCE [LARGE SCALE GENOMIC DNA]</scope>
    <source>
        <strain evidence="2">KCTC 42739</strain>
    </source>
</reference>
<comment type="caution">
    <text evidence="1">The sequence shown here is derived from an EMBL/GenBank/DDBJ whole genome shotgun (WGS) entry which is preliminary data.</text>
</comment>
<name>A0ABV7SX26_9SPHN</name>
<dbReference type="EMBL" id="JBHRXP010000007">
    <property type="protein sequence ID" value="MFC3581228.1"/>
    <property type="molecule type" value="Genomic_DNA"/>
</dbReference>
<organism evidence="1 2">
    <name type="scientific">Sphingomonas hylomeconis</name>
    <dbReference type="NCBI Taxonomy" id="1395958"/>
    <lineage>
        <taxon>Bacteria</taxon>
        <taxon>Pseudomonadati</taxon>
        <taxon>Pseudomonadota</taxon>
        <taxon>Alphaproteobacteria</taxon>
        <taxon>Sphingomonadales</taxon>
        <taxon>Sphingomonadaceae</taxon>
        <taxon>Sphingomonas</taxon>
    </lineage>
</organism>
<evidence type="ECO:0000313" key="2">
    <source>
        <dbReference type="Proteomes" id="UP001595713"/>
    </source>
</evidence>